<name>A0AAV2F4I9_9ROSI</name>
<evidence type="ECO:0000256" key="1">
    <source>
        <dbReference type="SAM" id="MobiDB-lite"/>
    </source>
</evidence>
<dbReference type="Proteomes" id="UP001497516">
    <property type="component" value="Chromosome 6"/>
</dbReference>
<proteinExistence type="predicted"/>
<feature type="compositionally biased region" description="Acidic residues" evidence="1">
    <location>
        <begin position="9"/>
        <end position="20"/>
    </location>
</feature>
<reference evidence="2 3" key="1">
    <citation type="submission" date="2024-04" db="EMBL/GenBank/DDBJ databases">
        <authorList>
            <person name="Fracassetti M."/>
        </authorList>
    </citation>
    <scope>NUCLEOTIDE SEQUENCE [LARGE SCALE GENOMIC DNA]</scope>
</reference>
<dbReference type="EMBL" id="OZ034819">
    <property type="protein sequence ID" value="CAL1392590.1"/>
    <property type="molecule type" value="Genomic_DNA"/>
</dbReference>
<protein>
    <submittedName>
        <fullName evidence="2">Uncharacterized protein</fullName>
    </submittedName>
</protein>
<keyword evidence="3" id="KW-1185">Reference proteome</keyword>
<evidence type="ECO:0000313" key="3">
    <source>
        <dbReference type="Proteomes" id="UP001497516"/>
    </source>
</evidence>
<organism evidence="2 3">
    <name type="scientific">Linum trigynum</name>
    <dbReference type="NCBI Taxonomy" id="586398"/>
    <lineage>
        <taxon>Eukaryota</taxon>
        <taxon>Viridiplantae</taxon>
        <taxon>Streptophyta</taxon>
        <taxon>Embryophyta</taxon>
        <taxon>Tracheophyta</taxon>
        <taxon>Spermatophyta</taxon>
        <taxon>Magnoliopsida</taxon>
        <taxon>eudicotyledons</taxon>
        <taxon>Gunneridae</taxon>
        <taxon>Pentapetalae</taxon>
        <taxon>rosids</taxon>
        <taxon>fabids</taxon>
        <taxon>Malpighiales</taxon>
        <taxon>Linaceae</taxon>
        <taxon>Linum</taxon>
    </lineage>
</organism>
<feature type="region of interest" description="Disordered" evidence="1">
    <location>
        <begin position="1"/>
        <end position="29"/>
    </location>
</feature>
<accession>A0AAV2F4I9</accession>
<sequence>MPPPHSSSEEDDKIPVEESESSSSPAAATTNSTAASKFFAASLSFTIFTSSSGMSPKQSMYVIRSPADRVATAAAADSSQQFYAAGEISPTSLPSESRIATDVCLIRDWEIKGRADDAGSS</sequence>
<dbReference type="AlphaFoldDB" id="A0AAV2F4I9"/>
<gene>
    <name evidence="2" type="ORF">LTRI10_LOCUS33223</name>
</gene>
<evidence type="ECO:0000313" key="2">
    <source>
        <dbReference type="EMBL" id="CAL1392590.1"/>
    </source>
</evidence>